<dbReference type="Proteomes" id="UP000001568">
    <property type="component" value="Chromosome 18"/>
</dbReference>
<dbReference type="Gene3D" id="2.40.50.140">
    <property type="entry name" value="Nucleic acid-binding proteins"/>
    <property type="match status" value="1"/>
</dbReference>
<dbReference type="PANTHER" id="PTHR46565:SF20">
    <property type="entry name" value="COLD SHOCK DOMAIN-CONTAINING PROTEIN 4"/>
    <property type="match status" value="1"/>
</dbReference>
<dbReference type="HOGENOM" id="CLU_117621_2_1_1"/>
<keyword evidence="9" id="KW-1185">Reference proteome</keyword>
<dbReference type="InterPro" id="IPR012340">
    <property type="entry name" value="NA-bd_OB-fold"/>
</dbReference>
<dbReference type="InterPro" id="IPR012156">
    <property type="entry name" value="Cold_shock_CspA"/>
</dbReference>
<keyword evidence="3" id="KW-0805">Transcription regulation</keyword>
<gene>
    <name evidence="8" type="ORF">OSTLU_9256</name>
</gene>
<dbReference type="OrthoDB" id="422005at2759"/>
<dbReference type="PANTHER" id="PTHR46565">
    <property type="entry name" value="COLD SHOCK DOMAIN PROTEIN 2"/>
    <property type="match status" value="1"/>
</dbReference>
<dbReference type="InterPro" id="IPR011129">
    <property type="entry name" value="CSD"/>
</dbReference>
<dbReference type="PROSITE" id="PS51857">
    <property type="entry name" value="CSD_2"/>
    <property type="match status" value="1"/>
</dbReference>
<dbReference type="Pfam" id="PF00313">
    <property type="entry name" value="CSD"/>
    <property type="match status" value="1"/>
</dbReference>
<dbReference type="GO" id="GO:0005737">
    <property type="term" value="C:cytoplasm"/>
    <property type="evidence" value="ECO:0007669"/>
    <property type="project" value="UniProtKB-SubCell"/>
</dbReference>
<dbReference type="InterPro" id="IPR019844">
    <property type="entry name" value="CSD_CS"/>
</dbReference>
<evidence type="ECO:0000256" key="6">
    <source>
        <dbReference type="ARBA" id="ARBA00023163"/>
    </source>
</evidence>
<dbReference type="InterPro" id="IPR002059">
    <property type="entry name" value="CSP_DNA-bd"/>
</dbReference>
<sequence length="76" mass="8260">RGKVKWFNVTKGFGFITPHDGSEEIFVHQTGISRAGFRSAWEDEEVEYEVSNADGRPVAVNVTGPNGAAVKGAPKR</sequence>
<accession>A4SA53</accession>
<evidence type="ECO:0000256" key="1">
    <source>
        <dbReference type="ARBA" id="ARBA00004496"/>
    </source>
</evidence>
<dbReference type="EMBL" id="CP000598">
    <property type="protein sequence ID" value="ABP00635.1"/>
    <property type="molecule type" value="Genomic_DNA"/>
</dbReference>
<reference evidence="8 9" key="1">
    <citation type="journal article" date="2007" name="Proc. Natl. Acad. Sci. U.S.A.">
        <title>The tiny eukaryote Ostreococcus provides genomic insights into the paradox of plankton speciation.</title>
        <authorList>
            <person name="Palenik B."/>
            <person name="Grimwood J."/>
            <person name="Aerts A."/>
            <person name="Rouze P."/>
            <person name="Salamov A."/>
            <person name="Putnam N."/>
            <person name="Dupont C."/>
            <person name="Jorgensen R."/>
            <person name="Derelle E."/>
            <person name="Rombauts S."/>
            <person name="Zhou K."/>
            <person name="Otillar R."/>
            <person name="Merchant S.S."/>
            <person name="Podell S."/>
            <person name="Gaasterland T."/>
            <person name="Napoli C."/>
            <person name="Gendler K."/>
            <person name="Manuell A."/>
            <person name="Tai V."/>
            <person name="Vallon O."/>
            <person name="Piganeau G."/>
            <person name="Jancek S."/>
            <person name="Heijde M."/>
            <person name="Jabbari K."/>
            <person name="Bowler C."/>
            <person name="Lohr M."/>
            <person name="Robbens S."/>
            <person name="Werner G."/>
            <person name="Dubchak I."/>
            <person name="Pazour G.J."/>
            <person name="Ren Q."/>
            <person name="Paulsen I."/>
            <person name="Delwiche C."/>
            <person name="Schmutz J."/>
            <person name="Rokhsar D."/>
            <person name="Van de Peer Y."/>
            <person name="Moreau H."/>
            <person name="Grigoriev I.V."/>
        </authorList>
    </citation>
    <scope>NUCLEOTIDE SEQUENCE [LARGE SCALE GENOMIC DNA]</scope>
    <source>
        <strain evidence="8 9">CCE9901</strain>
    </source>
</reference>
<name>A4SA53_OSTLU</name>
<feature type="non-terminal residue" evidence="8">
    <location>
        <position position="76"/>
    </location>
</feature>
<evidence type="ECO:0000259" key="7">
    <source>
        <dbReference type="PROSITE" id="PS51857"/>
    </source>
</evidence>
<feature type="domain" description="CSD" evidence="7">
    <location>
        <begin position="1"/>
        <end position="64"/>
    </location>
</feature>
<dbReference type="SMART" id="SM00357">
    <property type="entry name" value="CSP"/>
    <property type="match status" value="1"/>
</dbReference>
<feature type="non-terminal residue" evidence="8">
    <location>
        <position position="1"/>
    </location>
</feature>
<dbReference type="SUPFAM" id="SSF50249">
    <property type="entry name" value="Nucleic acid-binding proteins"/>
    <property type="match status" value="1"/>
</dbReference>
<dbReference type="eggNOG" id="KOG3070">
    <property type="taxonomic scope" value="Eukaryota"/>
</dbReference>
<evidence type="ECO:0000256" key="3">
    <source>
        <dbReference type="ARBA" id="ARBA00023015"/>
    </source>
</evidence>
<dbReference type="CDD" id="cd04458">
    <property type="entry name" value="CSP_CDS"/>
    <property type="match status" value="1"/>
</dbReference>
<evidence type="ECO:0000313" key="8">
    <source>
        <dbReference type="EMBL" id="ABP00635.1"/>
    </source>
</evidence>
<dbReference type="PRINTS" id="PR00050">
    <property type="entry name" value="COLDSHOCK"/>
</dbReference>
<evidence type="ECO:0000256" key="5">
    <source>
        <dbReference type="ARBA" id="ARBA00023159"/>
    </source>
</evidence>
<evidence type="ECO:0000256" key="4">
    <source>
        <dbReference type="ARBA" id="ARBA00023125"/>
    </source>
</evidence>
<keyword evidence="2" id="KW-0963">Cytoplasm</keyword>
<dbReference type="PROSITE" id="PS00352">
    <property type="entry name" value="CSD_1"/>
    <property type="match status" value="1"/>
</dbReference>
<dbReference type="KEGG" id="olu:OSTLU_9256"/>
<evidence type="ECO:0000256" key="2">
    <source>
        <dbReference type="ARBA" id="ARBA00022490"/>
    </source>
</evidence>
<dbReference type="STRING" id="436017.A4SA53"/>
<comment type="subcellular location">
    <subcellularLocation>
        <location evidence="1">Cytoplasm</location>
    </subcellularLocation>
</comment>
<proteinExistence type="predicted"/>
<keyword evidence="5" id="KW-0010">Activator</keyword>
<keyword evidence="4" id="KW-0238">DNA-binding</keyword>
<dbReference type="Gramene" id="ABP00635">
    <property type="protein sequence ID" value="ABP00635"/>
    <property type="gene ID" value="OSTLU_9256"/>
</dbReference>
<organism evidence="8 9">
    <name type="scientific">Ostreococcus lucimarinus (strain CCE9901)</name>
    <dbReference type="NCBI Taxonomy" id="436017"/>
    <lineage>
        <taxon>Eukaryota</taxon>
        <taxon>Viridiplantae</taxon>
        <taxon>Chlorophyta</taxon>
        <taxon>Mamiellophyceae</taxon>
        <taxon>Mamiellales</taxon>
        <taxon>Bathycoccaceae</taxon>
        <taxon>Ostreococcus</taxon>
    </lineage>
</organism>
<protein>
    <recommendedName>
        <fullName evidence="7">CSD domain-containing protein</fullName>
    </recommendedName>
</protein>
<keyword evidence="6" id="KW-0804">Transcription</keyword>
<evidence type="ECO:0000313" key="9">
    <source>
        <dbReference type="Proteomes" id="UP000001568"/>
    </source>
</evidence>
<dbReference type="GO" id="GO:0003677">
    <property type="term" value="F:DNA binding"/>
    <property type="evidence" value="ECO:0007669"/>
    <property type="project" value="UniProtKB-KW"/>
</dbReference>
<dbReference type="AlphaFoldDB" id="A4SA53"/>
<dbReference type="GeneID" id="5006360"/>
<dbReference type="PIRSF" id="PIRSF002599">
    <property type="entry name" value="Cold_shock_A"/>
    <property type="match status" value="1"/>
</dbReference>
<dbReference type="RefSeq" id="XP_001422318.1">
    <property type="nucleotide sequence ID" value="XM_001422281.1"/>
</dbReference>
<dbReference type="OMA" id="CSHIPTA"/>